<dbReference type="SMART" id="SM00355">
    <property type="entry name" value="ZnF_C2H2"/>
    <property type="match status" value="3"/>
</dbReference>
<evidence type="ECO:0000256" key="1">
    <source>
        <dbReference type="PROSITE-ProRule" id="PRU00042"/>
    </source>
</evidence>
<dbReference type="Gene3D" id="3.30.160.60">
    <property type="entry name" value="Classic Zinc Finger"/>
    <property type="match status" value="1"/>
</dbReference>
<dbReference type="InterPro" id="IPR036236">
    <property type="entry name" value="Znf_C2H2_sf"/>
</dbReference>
<organism evidence="3 4">
    <name type="scientific">Blepharisma stoltei</name>
    <dbReference type="NCBI Taxonomy" id="1481888"/>
    <lineage>
        <taxon>Eukaryota</taxon>
        <taxon>Sar</taxon>
        <taxon>Alveolata</taxon>
        <taxon>Ciliophora</taxon>
        <taxon>Postciliodesmatophora</taxon>
        <taxon>Heterotrichea</taxon>
        <taxon>Heterotrichida</taxon>
        <taxon>Blepharismidae</taxon>
        <taxon>Blepharisma</taxon>
    </lineage>
</organism>
<accession>A0AAU9J010</accession>
<dbReference type="PROSITE" id="PS50157">
    <property type="entry name" value="ZINC_FINGER_C2H2_2"/>
    <property type="match status" value="2"/>
</dbReference>
<keyword evidence="1" id="KW-0863">Zinc-finger</keyword>
<keyword evidence="4" id="KW-1185">Reference proteome</keyword>
<dbReference type="AlphaFoldDB" id="A0AAU9J010"/>
<protein>
    <recommendedName>
        <fullName evidence="2">C2H2-type domain-containing protein</fullName>
    </recommendedName>
</protein>
<evidence type="ECO:0000313" key="4">
    <source>
        <dbReference type="Proteomes" id="UP001162131"/>
    </source>
</evidence>
<dbReference type="InterPro" id="IPR013087">
    <property type="entry name" value="Znf_C2H2_type"/>
</dbReference>
<dbReference type="SUPFAM" id="SSF57667">
    <property type="entry name" value="beta-beta-alpha zinc fingers"/>
    <property type="match status" value="1"/>
</dbReference>
<reference evidence="3" key="1">
    <citation type="submission" date="2021-09" db="EMBL/GenBank/DDBJ databases">
        <authorList>
            <consortium name="AG Swart"/>
            <person name="Singh M."/>
            <person name="Singh A."/>
            <person name="Seah K."/>
            <person name="Emmerich C."/>
        </authorList>
    </citation>
    <scope>NUCLEOTIDE SEQUENCE</scope>
    <source>
        <strain evidence="3">ATCC30299</strain>
    </source>
</reference>
<dbReference type="GO" id="GO:0008270">
    <property type="term" value="F:zinc ion binding"/>
    <property type="evidence" value="ECO:0007669"/>
    <property type="project" value="UniProtKB-KW"/>
</dbReference>
<comment type="caution">
    <text evidence="3">The sequence shown here is derived from an EMBL/GenBank/DDBJ whole genome shotgun (WGS) entry which is preliminary data.</text>
</comment>
<sequence length="179" mass="20605">MFALFHAKKSLPSPVFFNCPTDVGFETSSPNACVYCGLCFNSSYEKGLHLNPPTGTQAYHISSSQDLPRDNSFTKTLSDSIEAIPSENNSNLATGQYFCKVCNRAFETFKGYKQHQGKMHRTKRRNFKCLKCSRKFVSKYALKFHKIQVHEKAFKVECEHCSKVLYNKYHYQVHLKSCF</sequence>
<feature type="domain" description="C2H2-type" evidence="2">
    <location>
        <begin position="97"/>
        <end position="125"/>
    </location>
</feature>
<feature type="domain" description="C2H2-type" evidence="2">
    <location>
        <begin position="127"/>
        <end position="150"/>
    </location>
</feature>
<proteinExistence type="predicted"/>
<gene>
    <name evidence="3" type="ORF">BSTOLATCC_MIC17523</name>
</gene>
<dbReference type="PROSITE" id="PS00028">
    <property type="entry name" value="ZINC_FINGER_C2H2_1"/>
    <property type="match status" value="2"/>
</dbReference>
<keyword evidence="1" id="KW-0862">Zinc</keyword>
<evidence type="ECO:0000259" key="2">
    <source>
        <dbReference type="PROSITE" id="PS50157"/>
    </source>
</evidence>
<dbReference type="Proteomes" id="UP001162131">
    <property type="component" value="Unassembled WGS sequence"/>
</dbReference>
<name>A0AAU9J010_9CILI</name>
<dbReference type="EMBL" id="CAJZBQ010000017">
    <property type="protein sequence ID" value="CAG9316891.1"/>
    <property type="molecule type" value="Genomic_DNA"/>
</dbReference>
<keyword evidence="1" id="KW-0479">Metal-binding</keyword>
<evidence type="ECO:0000313" key="3">
    <source>
        <dbReference type="EMBL" id="CAG9316891.1"/>
    </source>
</evidence>